<reference evidence="8 9" key="1">
    <citation type="submission" date="2019-01" db="EMBL/GenBank/DDBJ databases">
        <title>Draft genome sequences of the type strains of six Macrococcus species.</title>
        <authorList>
            <person name="Mazhar S."/>
            <person name="Altermann E."/>
            <person name="Hill C."/>
            <person name="Mcauliffe O."/>
        </authorList>
    </citation>
    <scope>NUCLEOTIDE SEQUENCE [LARGE SCALE GENOMIC DNA]</scope>
    <source>
        <strain evidence="8 9">CCM4809</strain>
    </source>
</reference>
<dbReference type="PANTHER" id="PTHR46383:SF4">
    <property type="entry name" value="AMINOTRANSFERASE"/>
    <property type="match status" value="1"/>
</dbReference>
<dbReference type="Gene3D" id="3.90.1150.10">
    <property type="entry name" value="Aspartate Aminotransferase, domain 1"/>
    <property type="match status" value="1"/>
</dbReference>
<dbReference type="EMBL" id="SCWE01000002">
    <property type="protein sequence ID" value="TDM01745.1"/>
    <property type="molecule type" value="Genomic_DNA"/>
</dbReference>
<evidence type="ECO:0000259" key="7">
    <source>
        <dbReference type="Pfam" id="PF00155"/>
    </source>
</evidence>
<dbReference type="GO" id="GO:0030170">
    <property type="term" value="F:pyridoxal phosphate binding"/>
    <property type="evidence" value="ECO:0007669"/>
    <property type="project" value="InterPro"/>
</dbReference>
<evidence type="ECO:0000313" key="9">
    <source>
        <dbReference type="Proteomes" id="UP000295328"/>
    </source>
</evidence>
<dbReference type="RefSeq" id="WP_133429763.1">
    <property type="nucleotide sequence ID" value="NZ_BMCC01000003.1"/>
</dbReference>
<dbReference type="GO" id="GO:0008483">
    <property type="term" value="F:transaminase activity"/>
    <property type="evidence" value="ECO:0007669"/>
    <property type="project" value="UniProtKB-KW"/>
</dbReference>
<evidence type="ECO:0000256" key="1">
    <source>
        <dbReference type="ARBA" id="ARBA00001933"/>
    </source>
</evidence>
<dbReference type="Proteomes" id="UP000295328">
    <property type="component" value="Unassembled WGS sequence"/>
</dbReference>
<dbReference type="PRINTS" id="PR00753">
    <property type="entry name" value="ACCSYNTHASE"/>
</dbReference>
<evidence type="ECO:0000256" key="2">
    <source>
        <dbReference type="ARBA" id="ARBA00007441"/>
    </source>
</evidence>
<evidence type="ECO:0000256" key="4">
    <source>
        <dbReference type="ARBA" id="ARBA00022679"/>
    </source>
</evidence>
<sequence length="388" mass="43221">MPQFNDRVTALQVPGTRQFANKVSQYENGINLTLGQSGFDAPDFIRQAMVDAVEAGKLRYTHNKGLIELRTAITDYTAQRFNSEYDPETEVLVTNGGSEAIDSIFRAILDAGDEVIIPAPAYAGYEPLIQLLGAKTVFVDTTATHFVPTAEQIEAALTPKTKAILFNYPTNPTGTTLSADVIQSLVQLLKDKEIFIITDEIYSENIYEGEHHSFIEYPEVRNQLFYINGLSKSHAITGARMGYILAPEYAIDQVTKVHLYNSICVATPSQYGAIAALTHPNSKQMLKHMNTAYIERRDYLYDRLTQMGLPVERPTGAFYILPNISAYHSDSFQFATDLLEAEQVAVVPGAAFTSYGEGYIRLSFASTMEEIVEGCNRLEKFLKSYPKQ</sequence>
<proteinExistence type="inferred from homology"/>
<evidence type="ECO:0000256" key="3">
    <source>
        <dbReference type="ARBA" id="ARBA00022576"/>
    </source>
</evidence>
<dbReference type="InterPro" id="IPR015424">
    <property type="entry name" value="PyrdxlP-dep_Trfase"/>
</dbReference>
<dbReference type="AlphaFoldDB" id="A0A4R6BJ77"/>
<protein>
    <recommendedName>
        <fullName evidence="6">Aminotransferase</fullName>
        <ecNumber evidence="6">2.6.1.-</ecNumber>
    </recommendedName>
</protein>
<evidence type="ECO:0000256" key="5">
    <source>
        <dbReference type="ARBA" id="ARBA00022898"/>
    </source>
</evidence>
<name>A0A4R6BJ77_9STAP</name>
<dbReference type="GO" id="GO:0006520">
    <property type="term" value="P:amino acid metabolic process"/>
    <property type="evidence" value="ECO:0007669"/>
    <property type="project" value="InterPro"/>
</dbReference>
<dbReference type="SUPFAM" id="SSF53383">
    <property type="entry name" value="PLP-dependent transferases"/>
    <property type="match status" value="1"/>
</dbReference>
<dbReference type="OrthoDB" id="9802328at2"/>
<gene>
    <name evidence="8" type="ORF">ERX37_05910</name>
</gene>
<dbReference type="InterPro" id="IPR004839">
    <property type="entry name" value="Aminotransferase_I/II_large"/>
</dbReference>
<keyword evidence="9" id="KW-1185">Reference proteome</keyword>
<accession>A0A4R6BJ77</accession>
<keyword evidence="4 6" id="KW-0808">Transferase</keyword>
<dbReference type="Pfam" id="PF00155">
    <property type="entry name" value="Aminotran_1_2"/>
    <property type="match status" value="1"/>
</dbReference>
<keyword evidence="5" id="KW-0663">Pyridoxal phosphate</keyword>
<organism evidence="8 9">
    <name type="scientific">Macrococcus hajekii</name>
    <dbReference type="NCBI Taxonomy" id="198482"/>
    <lineage>
        <taxon>Bacteria</taxon>
        <taxon>Bacillati</taxon>
        <taxon>Bacillota</taxon>
        <taxon>Bacilli</taxon>
        <taxon>Bacillales</taxon>
        <taxon>Staphylococcaceae</taxon>
        <taxon>Macrococcus</taxon>
    </lineage>
</organism>
<keyword evidence="3 6" id="KW-0032">Aminotransferase</keyword>
<comment type="similarity">
    <text evidence="2 6">Belongs to the class-I pyridoxal-phosphate-dependent aminotransferase family.</text>
</comment>
<feature type="domain" description="Aminotransferase class I/classII large" evidence="7">
    <location>
        <begin position="28"/>
        <end position="378"/>
    </location>
</feature>
<dbReference type="Gene3D" id="3.40.640.10">
    <property type="entry name" value="Type I PLP-dependent aspartate aminotransferase-like (Major domain)"/>
    <property type="match status" value="1"/>
</dbReference>
<dbReference type="InterPro" id="IPR015421">
    <property type="entry name" value="PyrdxlP-dep_Trfase_major"/>
</dbReference>
<dbReference type="InterPro" id="IPR050596">
    <property type="entry name" value="AspAT/PAT-like"/>
</dbReference>
<dbReference type="CDD" id="cd00609">
    <property type="entry name" value="AAT_like"/>
    <property type="match status" value="1"/>
</dbReference>
<dbReference type="EC" id="2.6.1.-" evidence="6"/>
<evidence type="ECO:0000313" key="8">
    <source>
        <dbReference type="EMBL" id="TDM01745.1"/>
    </source>
</evidence>
<dbReference type="FunFam" id="3.40.640.10:FF:000033">
    <property type="entry name" value="Aspartate aminotransferase"/>
    <property type="match status" value="1"/>
</dbReference>
<dbReference type="InterPro" id="IPR004838">
    <property type="entry name" value="NHTrfase_class1_PyrdxlP-BS"/>
</dbReference>
<comment type="cofactor">
    <cofactor evidence="1 6">
        <name>pyridoxal 5'-phosphate</name>
        <dbReference type="ChEBI" id="CHEBI:597326"/>
    </cofactor>
</comment>
<evidence type="ECO:0000256" key="6">
    <source>
        <dbReference type="RuleBase" id="RU000481"/>
    </source>
</evidence>
<dbReference type="PANTHER" id="PTHR46383">
    <property type="entry name" value="ASPARTATE AMINOTRANSFERASE"/>
    <property type="match status" value="1"/>
</dbReference>
<dbReference type="InterPro" id="IPR015422">
    <property type="entry name" value="PyrdxlP-dep_Trfase_small"/>
</dbReference>
<comment type="caution">
    <text evidence="8">The sequence shown here is derived from an EMBL/GenBank/DDBJ whole genome shotgun (WGS) entry which is preliminary data.</text>
</comment>
<dbReference type="PROSITE" id="PS00105">
    <property type="entry name" value="AA_TRANSFER_CLASS_1"/>
    <property type="match status" value="1"/>
</dbReference>